<evidence type="ECO:0000313" key="2">
    <source>
        <dbReference type="Proteomes" id="UP000001882"/>
    </source>
</evidence>
<dbReference type="AlphaFoldDB" id="D1Z084"/>
<reference evidence="1 2" key="2">
    <citation type="journal article" date="2008" name="Int. J. Syst. Evol. Microbiol.">
        <title>Methanocella paludicola gen. nov., sp. nov., a methane-producing archaeon, the first isolate of the lineage 'Rice Cluster I', and proposal of the new archaeal order Methanocellales ord. nov.</title>
        <authorList>
            <person name="Sakai S."/>
            <person name="Imachi H."/>
            <person name="Hanada S."/>
            <person name="Ohashi A."/>
            <person name="Harada H."/>
            <person name="Kamagata Y."/>
        </authorList>
    </citation>
    <scope>NUCLEOTIDE SEQUENCE [LARGE SCALE GENOMIC DNA]</scope>
    <source>
        <strain evidence="2">DSM 17711 / JCM 13418 / NBRC 101707 / SANAE</strain>
    </source>
</reference>
<dbReference type="KEGG" id="mpd:MCP_2034"/>
<dbReference type="eggNOG" id="arCOG12543">
    <property type="taxonomic scope" value="Archaea"/>
</dbReference>
<reference evidence="1 2" key="1">
    <citation type="journal article" date="2007" name="Appl. Environ. Microbiol.">
        <title>Isolation of key methanogens for global methane emission from rice paddy fields: a novel isolate affiliated with the clone cluster rice cluster I.</title>
        <authorList>
            <person name="Sakai S."/>
            <person name="Imachi H."/>
            <person name="Sekiguchi Y."/>
            <person name="Ohashi A."/>
            <person name="Harada H."/>
            <person name="Kamagata Y."/>
        </authorList>
    </citation>
    <scope>NUCLEOTIDE SEQUENCE [LARGE SCALE GENOMIC DNA]</scope>
    <source>
        <strain evidence="2">DSM 17711 / JCM 13418 / NBRC 101707 / SANAE</strain>
    </source>
</reference>
<protein>
    <submittedName>
        <fullName evidence="1">Uncharacterized protein</fullName>
    </submittedName>
</protein>
<dbReference type="STRING" id="304371.MCP_2034"/>
<gene>
    <name evidence="1" type="ordered locus">MCP_2034</name>
</gene>
<evidence type="ECO:0000313" key="1">
    <source>
        <dbReference type="EMBL" id="BAI62106.1"/>
    </source>
</evidence>
<sequence>MVSPMRTLVDTYGDINIYRVEVRGRTFYKSGLVFGEPVHGNSVDEVKKSIDSKKAAGDTRVEVMVHEGIRIFEVLEGGKSHFISEPLYDEVIVGDSTKEVALGITRRHAILGF</sequence>
<dbReference type="InParanoid" id="D1Z084"/>
<dbReference type="EMBL" id="AP011532">
    <property type="protein sequence ID" value="BAI62106.1"/>
    <property type="molecule type" value="Genomic_DNA"/>
</dbReference>
<keyword evidence="2" id="KW-1185">Reference proteome</keyword>
<dbReference type="Proteomes" id="UP000001882">
    <property type="component" value="Chromosome"/>
</dbReference>
<reference evidence="2" key="3">
    <citation type="journal article" date="2011" name="PLoS ONE">
        <title>Genome sequence of a mesophilic hydrogenotrophic methanogen Methanocella paludicola, the first cultivated representative of the order Methanocellales.</title>
        <authorList>
            <person name="Sakai S."/>
            <person name="Takaki Y."/>
            <person name="Shimamura S."/>
            <person name="Sekine M."/>
            <person name="Tajima T."/>
            <person name="Kosugi H."/>
            <person name="Ichikawa N."/>
            <person name="Tasumi E."/>
            <person name="Hiraki A.T."/>
            <person name="Shimizu A."/>
            <person name="Kato Y."/>
            <person name="Nishiko R."/>
            <person name="Mori K."/>
            <person name="Fujita N."/>
            <person name="Imachi H."/>
            <person name="Takai K."/>
        </authorList>
    </citation>
    <scope>NUCLEOTIDE SEQUENCE [LARGE SCALE GENOMIC DNA]</scope>
    <source>
        <strain evidence="2">DSM 17711 / JCM 13418 / NBRC 101707 / SANAE</strain>
    </source>
</reference>
<proteinExistence type="predicted"/>
<dbReference type="OrthoDB" id="378068at2157"/>
<name>D1Z084_METPS</name>
<organism evidence="1 2">
    <name type="scientific">Methanocella paludicola (strain DSM 17711 / JCM 13418 / NBRC 101707 / SANAE)</name>
    <dbReference type="NCBI Taxonomy" id="304371"/>
    <lineage>
        <taxon>Archaea</taxon>
        <taxon>Methanobacteriati</taxon>
        <taxon>Methanobacteriota</taxon>
        <taxon>Stenosarchaea group</taxon>
        <taxon>Methanomicrobia</taxon>
        <taxon>Methanocellales</taxon>
        <taxon>Methanocellaceae</taxon>
        <taxon>Methanocella</taxon>
    </lineage>
</organism>
<accession>D1Z084</accession>